<organism evidence="2 3">
    <name type="scientific">Rhizoctonia solani</name>
    <dbReference type="NCBI Taxonomy" id="456999"/>
    <lineage>
        <taxon>Eukaryota</taxon>
        <taxon>Fungi</taxon>
        <taxon>Dikarya</taxon>
        <taxon>Basidiomycota</taxon>
        <taxon>Agaricomycotina</taxon>
        <taxon>Agaricomycetes</taxon>
        <taxon>Cantharellales</taxon>
        <taxon>Ceratobasidiaceae</taxon>
        <taxon>Rhizoctonia</taxon>
    </lineage>
</organism>
<dbReference type="AlphaFoldDB" id="A0A8H3CMQ3"/>
<evidence type="ECO:0000313" key="2">
    <source>
        <dbReference type="EMBL" id="CAE6484279.1"/>
    </source>
</evidence>
<evidence type="ECO:0000313" key="3">
    <source>
        <dbReference type="Proteomes" id="UP000663831"/>
    </source>
</evidence>
<evidence type="ECO:0008006" key="4">
    <source>
        <dbReference type="Google" id="ProtNLM"/>
    </source>
</evidence>
<dbReference type="Proteomes" id="UP000663831">
    <property type="component" value="Unassembled WGS sequence"/>
</dbReference>
<reference evidence="2" key="1">
    <citation type="submission" date="2021-01" db="EMBL/GenBank/DDBJ databases">
        <authorList>
            <person name="Kaushik A."/>
        </authorList>
    </citation>
    <scope>NUCLEOTIDE SEQUENCE</scope>
    <source>
        <strain evidence="2">AG3-1AP</strain>
    </source>
</reference>
<protein>
    <recommendedName>
        <fullName evidence="4">Transposase family Tnp2 protein</fullName>
    </recommendedName>
</protein>
<feature type="region of interest" description="Disordered" evidence="1">
    <location>
        <begin position="127"/>
        <end position="213"/>
    </location>
</feature>
<dbReference type="EMBL" id="CAJMWV010003557">
    <property type="protein sequence ID" value="CAE6484279.1"/>
    <property type="molecule type" value="Genomic_DNA"/>
</dbReference>
<proteinExistence type="predicted"/>
<gene>
    <name evidence="2" type="ORF">RDB_LOCUS102210</name>
</gene>
<evidence type="ECO:0000256" key="1">
    <source>
        <dbReference type="SAM" id="MobiDB-lite"/>
    </source>
</evidence>
<name>A0A8H3CMQ3_9AGAM</name>
<comment type="caution">
    <text evidence="2">The sequence shown here is derived from an EMBL/GenBank/DDBJ whole genome shotgun (WGS) entry which is preliminary data.</text>
</comment>
<accession>A0A8H3CMQ3</accession>
<sequence length="665" mass="75583">MLMYADRPYAWSYKYTRVCGQVPFFPMTHLPTAVAVMLHSCQRIGVSGVSTRILFGNSPKRHKIPCWSSTSPKPAIVYMPRALKEMECPSCHRVLGIEAVRRHTRDWMGFCKVSQSAGQRAAKIRQFLHPELPPLRQRGRSRSPAPSRSNSPPPDSLRSNNHDVQMSSPIPPPPVSETQHDRHRRNRRWHPDDEFDTHGAGPSRREEDEDPHADIRRLARAELRRFAAERDDNEPLLSTLANTVPWLKGLTDEQILDYELEHEIAESGGRSLDAADKSSARALNFKLETEMTEGAFDKLAWAFPELAHLESYFKTCGRIAKLSGVKPVRIDRCVNSCMAYTGVRRPLTRCPHCGEKRYEPDPRHPNPVEANNNTRASESVLISGIKSVTPLARLSSIELPTSFPHDFMHAMLENVIPTLTSLWTRTGRFSSYGTGREKYLLGEELFNCIGDICVANVFVFPRSEDRLPEAVRNCIGKYLEAVLEVPWQEVSNRLSRKTVVRWGKMQEVPESGPGDTFRGYSMCNDNRKSKRNASYVKYQTYVDRSKRPNQKVDEPVIGYGRVEYFLVLDADFIQSLYPDETPPPALFLHPHALALVSPIPHFYTVGHNFIRYKLNNGKLQRPEVVDASAILKLVGRVHDRGLWHIVDRTTIVGELDMMESVADRS</sequence>